<sequence>MQMDTSATLRQALLTHREQTLTRLYQRTFPLVRRYVQQHGGSASDAKDVFQDAMVVFYEKATAESFALTSSVSTYLVGISRNLWRRELTRRQQLPATSLGAEHEQAVAEDVGPGADERESLPVFDYVAQLGERCKNMLLAFYYFQQPLEQIASSLHYGSIRSATVQKFKCLERLRKSVRAVVAEALAHH</sequence>
<dbReference type="NCBIfam" id="TIGR02937">
    <property type="entry name" value="sigma70-ECF"/>
    <property type="match status" value="1"/>
</dbReference>
<evidence type="ECO:0000256" key="2">
    <source>
        <dbReference type="ARBA" id="ARBA00023082"/>
    </source>
</evidence>
<dbReference type="GO" id="GO:0016987">
    <property type="term" value="F:sigma factor activity"/>
    <property type="evidence" value="ECO:0007669"/>
    <property type="project" value="UniProtKB-KW"/>
</dbReference>
<dbReference type="GO" id="GO:0003677">
    <property type="term" value="F:DNA binding"/>
    <property type="evidence" value="ECO:0007669"/>
    <property type="project" value="UniProtKB-KW"/>
</dbReference>
<organism evidence="6 7">
    <name type="scientific">Hymenobacter chitinivorans DSM 11115</name>
    <dbReference type="NCBI Taxonomy" id="1121954"/>
    <lineage>
        <taxon>Bacteria</taxon>
        <taxon>Pseudomonadati</taxon>
        <taxon>Bacteroidota</taxon>
        <taxon>Cytophagia</taxon>
        <taxon>Cytophagales</taxon>
        <taxon>Hymenobacteraceae</taxon>
        <taxon>Hymenobacter</taxon>
    </lineage>
</organism>
<gene>
    <name evidence="6" type="ORF">CLV45_3652</name>
</gene>
<dbReference type="Gene3D" id="1.10.1740.10">
    <property type="match status" value="1"/>
</dbReference>
<accession>A0A2M9B4X2</accession>
<keyword evidence="4" id="KW-0804">Transcription</keyword>
<evidence type="ECO:0000313" key="6">
    <source>
        <dbReference type="EMBL" id="PJJ52994.1"/>
    </source>
</evidence>
<proteinExistence type="predicted"/>
<evidence type="ECO:0000313" key="7">
    <source>
        <dbReference type="Proteomes" id="UP000228535"/>
    </source>
</evidence>
<keyword evidence="3" id="KW-0238">DNA-binding</keyword>
<dbReference type="SUPFAM" id="SSF88946">
    <property type="entry name" value="Sigma2 domain of RNA polymerase sigma factors"/>
    <property type="match status" value="1"/>
</dbReference>
<feature type="domain" description="RNA polymerase sigma-70 region 2" evidence="5">
    <location>
        <begin position="24"/>
        <end position="92"/>
    </location>
</feature>
<dbReference type="InterPro" id="IPR013325">
    <property type="entry name" value="RNA_pol_sigma_r2"/>
</dbReference>
<evidence type="ECO:0000256" key="1">
    <source>
        <dbReference type="ARBA" id="ARBA00023015"/>
    </source>
</evidence>
<dbReference type="PANTHER" id="PTHR43133:SF8">
    <property type="entry name" value="RNA POLYMERASE SIGMA FACTOR HI_1459-RELATED"/>
    <property type="match status" value="1"/>
</dbReference>
<evidence type="ECO:0000256" key="3">
    <source>
        <dbReference type="ARBA" id="ARBA00023125"/>
    </source>
</evidence>
<dbReference type="PANTHER" id="PTHR43133">
    <property type="entry name" value="RNA POLYMERASE ECF-TYPE SIGMA FACTO"/>
    <property type="match status" value="1"/>
</dbReference>
<dbReference type="InterPro" id="IPR007627">
    <property type="entry name" value="RNA_pol_sigma70_r2"/>
</dbReference>
<keyword evidence="7" id="KW-1185">Reference proteome</keyword>
<dbReference type="GO" id="GO:0006352">
    <property type="term" value="P:DNA-templated transcription initiation"/>
    <property type="evidence" value="ECO:0007669"/>
    <property type="project" value="InterPro"/>
</dbReference>
<evidence type="ECO:0000256" key="4">
    <source>
        <dbReference type="ARBA" id="ARBA00023163"/>
    </source>
</evidence>
<comment type="caution">
    <text evidence="6">The sequence shown here is derived from an EMBL/GenBank/DDBJ whole genome shotgun (WGS) entry which is preliminary data.</text>
</comment>
<reference evidence="6 7" key="1">
    <citation type="submission" date="2017-11" db="EMBL/GenBank/DDBJ databases">
        <title>Genomic Encyclopedia of Archaeal and Bacterial Type Strains, Phase II (KMG-II): From Individual Species to Whole Genera.</title>
        <authorList>
            <person name="Goeker M."/>
        </authorList>
    </citation>
    <scope>NUCLEOTIDE SEQUENCE [LARGE SCALE GENOMIC DNA]</scope>
    <source>
        <strain evidence="6 7">DSM 11115</strain>
    </source>
</reference>
<dbReference type="OrthoDB" id="1163416at2"/>
<evidence type="ECO:0000259" key="5">
    <source>
        <dbReference type="Pfam" id="PF04542"/>
    </source>
</evidence>
<dbReference type="Proteomes" id="UP000228535">
    <property type="component" value="Unassembled WGS sequence"/>
</dbReference>
<dbReference type="EMBL" id="PGFA01000003">
    <property type="protein sequence ID" value="PJJ52994.1"/>
    <property type="molecule type" value="Genomic_DNA"/>
</dbReference>
<dbReference type="AlphaFoldDB" id="A0A2M9B4X2"/>
<protein>
    <submittedName>
        <fullName evidence="6">RNA polymerase sigma factor (Sigma-70 family)</fullName>
    </submittedName>
</protein>
<dbReference type="InterPro" id="IPR014284">
    <property type="entry name" value="RNA_pol_sigma-70_dom"/>
</dbReference>
<keyword evidence="2" id="KW-0731">Sigma factor</keyword>
<name>A0A2M9B4X2_9BACT</name>
<keyword evidence="1" id="KW-0805">Transcription regulation</keyword>
<dbReference type="InterPro" id="IPR039425">
    <property type="entry name" value="RNA_pol_sigma-70-like"/>
</dbReference>
<dbReference type="Pfam" id="PF04542">
    <property type="entry name" value="Sigma70_r2"/>
    <property type="match status" value="1"/>
</dbReference>